<accession>A0A1J7IT98</accession>
<dbReference type="OrthoDB" id="5030973at2759"/>
<protein>
    <submittedName>
        <fullName evidence="1">Uncharacterized protein</fullName>
    </submittedName>
</protein>
<proteinExistence type="predicted"/>
<reference evidence="1 2" key="1">
    <citation type="submission" date="2016-10" db="EMBL/GenBank/DDBJ databases">
        <title>Draft genome sequence of Coniochaeta ligniaria NRRL30616, a lignocellulolytic fungus for bioabatement of inhibitors in plant biomass hydrolysates.</title>
        <authorList>
            <consortium name="DOE Joint Genome Institute"/>
            <person name="Jimenez D.J."/>
            <person name="Hector R.E."/>
            <person name="Riley R."/>
            <person name="Sun H."/>
            <person name="Grigoriev I.V."/>
            <person name="Van Elsas J.D."/>
            <person name="Nichols N.N."/>
        </authorList>
    </citation>
    <scope>NUCLEOTIDE SEQUENCE [LARGE SCALE GENOMIC DNA]</scope>
    <source>
        <strain evidence="1 2">NRRL 30616</strain>
    </source>
</reference>
<dbReference type="EMBL" id="KV875096">
    <property type="protein sequence ID" value="OIW30895.1"/>
    <property type="molecule type" value="Genomic_DNA"/>
</dbReference>
<gene>
    <name evidence="1" type="ORF">CONLIGDRAFT_630800</name>
</gene>
<dbReference type="AlphaFoldDB" id="A0A1J7IT98"/>
<sequence>MALRLRIPILPTDRSDGEGKTKNSTPSQVQRTDIINKEDAYFHTNMEMTVCVHGVWDAKNGDNTAATFIVFSCDITSLHDFRVQKMKLEINFANVADPAGQRPLSNPTIASRGPKTIQRYDKVLSTKKKEKGVEGELGADALVKPGIKLHLISGEEYQLPYFAEVKSGWRHASAVDHRYTRVWWIFTENRKSRAGVSPNFRVALLLKRQNASSPFQGSVAVAEFDAGWRHKGAQAWHEFFSKPDAEAEEDKIVDVINFDPAAPALRPSWLTGVEASQLCELETENGIDKRFARVWGVDAGA</sequence>
<evidence type="ECO:0000313" key="1">
    <source>
        <dbReference type="EMBL" id="OIW30895.1"/>
    </source>
</evidence>
<evidence type="ECO:0000313" key="2">
    <source>
        <dbReference type="Proteomes" id="UP000182658"/>
    </source>
</evidence>
<organism evidence="1 2">
    <name type="scientific">Coniochaeta ligniaria NRRL 30616</name>
    <dbReference type="NCBI Taxonomy" id="1408157"/>
    <lineage>
        <taxon>Eukaryota</taxon>
        <taxon>Fungi</taxon>
        <taxon>Dikarya</taxon>
        <taxon>Ascomycota</taxon>
        <taxon>Pezizomycotina</taxon>
        <taxon>Sordariomycetes</taxon>
        <taxon>Sordariomycetidae</taxon>
        <taxon>Coniochaetales</taxon>
        <taxon>Coniochaetaceae</taxon>
        <taxon>Coniochaeta</taxon>
    </lineage>
</organism>
<dbReference type="Proteomes" id="UP000182658">
    <property type="component" value="Unassembled WGS sequence"/>
</dbReference>
<dbReference type="InParanoid" id="A0A1J7IT98"/>
<keyword evidence="2" id="KW-1185">Reference proteome</keyword>
<name>A0A1J7IT98_9PEZI</name>